<dbReference type="GO" id="GO:0004422">
    <property type="term" value="F:hypoxanthine phosphoribosyltransferase activity"/>
    <property type="evidence" value="ECO:0007669"/>
    <property type="project" value="InterPro"/>
</dbReference>
<dbReference type="SUPFAM" id="SSF53271">
    <property type="entry name" value="PRTase-like"/>
    <property type="match status" value="1"/>
</dbReference>
<proteinExistence type="inferred from homology"/>
<dbReference type="InterPro" id="IPR050408">
    <property type="entry name" value="HGPRT"/>
</dbReference>
<evidence type="ECO:0000256" key="9">
    <source>
        <dbReference type="ARBA" id="ARBA00022723"/>
    </source>
</evidence>
<name>A0A518B909_9BACT</name>
<keyword evidence="7 15" id="KW-0328">Glycosyltransferase</keyword>
<evidence type="ECO:0000256" key="12">
    <source>
        <dbReference type="ARBA" id="ARBA00022842"/>
    </source>
</evidence>
<dbReference type="EMBL" id="CP036279">
    <property type="protein sequence ID" value="QDU63468.1"/>
    <property type="molecule type" value="Genomic_DNA"/>
</dbReference>
<evidence type="ECO:0000256" key="7">
    <source>
        <dbReference type="ARBA" id="ARBA00022676"/>
    </source>
</evidence>
<dbReference type="GO" id="GO:0006178">
    <property type="term" value="P:guanine salvage"/>
    <property type="evidence" value="ECO:0007669"/>
    <property type="project" value="TreeGrafter"/>
</dbReference>
<dbReference type="EC" id="2.4.2.8" evidence="5 15"/>
<dbReference type="GO" id="GO:0046100">
    <property type="term" value="P:hypoxanthine metabolic process"/>
    <property type="evidence" value="ECO:0007669"/>
    <property type="project" value="TreeGrafter"/>
</dbReference>
<evidence type="ECO:0000256" key="14">
    <source>
        <dbReference type="ARBA" id="ARBA00049402"/>
    </source>
</evidence>
<dbReference type="InterPro" id="IPR005904">
    <property type="entry name" value="Hxn_phspho_trans"/>
</dbReference>
<evidence type="ECO:0000256" key="6">
    <source>
        <dbReference type="ARBA" id="ARBA00022490"/>
    </source>
</evidence>
<evidence type="ECO:0000256" key="15">
    <source>
        <dbReference type="RuleBase" id="RU364099"/>
    </source>
</evidence>
<evidence type="ECO:0000256" key="1">
    <source>
        <dbReference type="ARBA" id="ARBA00001946"/>
    </source>
</evidence>
<dbReference type="PANTHER" id="PTHR43340">
    <property type="entry name" value="HYPOXANTHINE-GUANINE PHOSPHORIBOSYLTRANSFERASE"/>
    <property type="match status" value="1"/>
</dbReference>
<organism evidence="17 18">
    <name type="scientific">Kolteria novifilia</name>
    <dbReference type="NCBI Taxonomy" id="2527975"/>
    <lineage>
        <taxon>Bacteria</taxon>
        <taxon>Pseudomonadati</taxon>
        <taxon>Planctomycetota</taxon>
        <taxon>Planctomycetia</taxon>
        <taxon>Kolteriales</taxon>
        <taxon>Kolteriaceae</taxon>
        <taxon>Kolteria</taxon>
    </lineage>
</organism>
<keyword evidence="10 15" id="KW-0660">Purine salvage</keyword>
<comment type="pathway">
    <text evidence="3 15">Purine metabolism; IMP biosynthesis via salvage pathway; IMP from hypoxanthine: step 1/1.</text>
</comment>
<dbReference type="GO" id="GO:0000166">
    <property type="term" value="F:nucleotide binding"/>
    <property type="evidence" value="ECO:0007669"/>
    <property type="project" value="UniProtKB-KW"/>
</dbReference>
<evidence type="ECO:0000256" key="13">
    <source>
        <dbReference type="ARBA" id="ARBA00048811"/>
    </source>
</evidence>
<dbReference type="NCBIfam" id="TIGR01203">
    <property type="entry name" value="HGPRTase"/>
    <property type="match status" value="1"/>
</dbReference>
<comment type="cofactor">
    <cofactor evidence="1 15">
        <name>Mg(2+)</name>
        <dbReference type="ChEBI" id="CHEBI:18420"/>
    </cofactor>
</comment>
<dbReference type="GO" id="GO:0032263">
    <property type="term" value="P:GMP salvage"/>
    <property type="evidence" value="ECO:0007669"/>
    <property type="project" value="TreeGrafter"/>
</dbReference>
<keyword evidence="6 15" id="KW-0963">Cytoplasm</keyword>
<evidence type="ECO:0000256" key="10">
    <source>
        <dbReference type="ARBA" id="ARBA00022726"/>
    </source>
</evidence>
<dbReference type="AlphaFoldDB" id="A0A518B909"/>
<keyword evidence="18" id="KW-1185">Reference proteome</keyword>
<evidence type="ECO:0000256" key="4">
    <source>
        <dbReference type="ARBA" id="ARBA00008391"/>
    </source>
</evidence>
<comment type="subcellular location">
    <subcellularLocation>
        <location evidence="2 15">Cytoplasm</location>
    </subcellularLocation>
</comment>
<keyword evidence="8 15" id="KW-0808">Transferase</keyword>
<keyword evidence="11 15" id="KW-0547">Nucleotide-binding</keyword>
<dbReference type="InterPro" id="IPR029057">
    <property type="entry name" value="PRTase-like"/>
</dbReference>
<evidence type="ECO:0000313" key="17">
    <source>
        <dbReference type="EMBL" id="QDU63468.1"/>
    </source>
</evidence>
<keyword evidence="9 15" id="KW-0479">Metal-binding</keyword>
<evidence type="ECO:0000256" key="11">
    <source>
        <dbReference type="ARBA" id="ARBA00022741"/>
    </source>
</evidence>
<keyword evidence="12 15" id="KW-0460">Magnesium</keyword>
<reference evidence="17 18" key="1">
    <citation type="submission" date="2019-02" db="EMBL/GenBank/DDBJ databases">
        <title>Deep-cultivation of Planctomycetes and their phenomic and genomic characterization uncovers novel biology.</title>
        <authorList>
            <person name="Wiegand S."/>
            <person name="Jogler M."/>
            <person name="Boedeker C."/>
            <person name="Pinto D."/>
            <person name="Vollmers J."/>
            <person name="Rivas-Marin E."/>
            <person name="Kohn T."/>
            <person name="Peeters S.H."/>
            <person name="Heuer A."/>
            <person name="Rast P."/>
            <person name="Oberbeckmann S."/>
            <person name="Bunk B."/>
            <person name="Jeske O."/>
            <person name="Meyerdierks A."/>
            <person name="Storesund J.E."/>
            <person name="Kallscheuer N."/>
            <person name="Luecker S."/>
            <person name="Lage O.M."/>
            <person name="Pohl T."/>
            <person name="Merkel B.J."/>
            <person name="Hornburger P."/>
            <person name="Mueller R.-W."/>
            <person name="Bruemmer F."/>
            <person name="Labrenz M."/>
            <person name="Spormann A.M."/>
            <person name="Op den Camp H."/>
            <person name="Overmann J."/>
            <person name="Amann R."/>
            <person name="Jetten M.S.M."/>
            <person name="Mascher T."/>
            <person name="Medema M.H."/>
            <person name="Devos D.P."/>
            <person name="Kaster A.-K."/>
            <person name="Ovreas L."/>
            <person name="Rohde M."/>
            <person name="Galperin M.Y."/>
            <person name="Jogler C."/>
        </authorList>
    </citation>
    <scope>NUCLEOTIDE SEQUENCE [LARGE SCALE GENOMIC DNA]</scope>
    <source>
        <strain evidence="17 18">Pan216</strain>
    </source>
</reference>
<dbReference type="UniPathway" id="UPA00591">
    <property type="reaction ID" value="UER00648"/>
</dbReference>
<dbReference type="GO" id="GO:0000287">
    <property type="term" value="F:magnesium ion binding"/>
    <property type="evidence" value="ECO:0007669"/>
    <property type="project" value="TreeGrafter"/>
</dbReference>
<dbReference type="CDD" id="cd06223">
    <property type="entry name" value="PRTases_typeI"/>
    <property type="match status" value="1"/>
</dbReference>
<dbReference type="PANTHER" id="PTHR43340:SF1">
    <property type="entry name" value="HYPOXANTHINE PHOSPHORIBOSYLTRANSFERASE"/>
    <property type="match status" value="1"/>
</dbReference>
<sequence>MTDRLREIFSAEQIAQRVRELAEQISRDYHDKPLVIVGVLKGAFIFLADLVRELSIEPTIEFVRLSSYGLKKESNGEVEMILDVKNSLEGKHVLVVEDIVDTGLSIKSLSHRWAEVGLASLRVCTLLDKPARRKTDIEADYVGFSIDDLFVVGFGLDWAEKYRHLHGIYVVEFDADE</sequence>
<dbReference type="RefSeq" id="WP_145260969.1">
    <property type="nucleotide sequence ID" value="NZ_CP036279.1"/>
</dbReference>
<comment type="catalytic activity">
    <reaction evidence="14">
        <text>IMP + diphosphate = hypoxanthine + 5-phospho-alpha-D-ribose 1-diphosphate</text>
        <dbReference type="Rhea" id="RHEA:17973"/>
        <dbReference type="ChEBI" id="CHEBI:17368"/>
        <dbReference type="ChEBI" id="CHEBI:33019"/>
        <dbReference type="ChEBI" id="CHEBI:58017"/>
        <dbReference type="ChEBI" id="CHEBI:58053"/>
        <dbReference type="EC" id="2.4.2.8"/>
    </reaction>
    <physiologicalReaction direction="right-to-left" evidence="14">
        <dbReference type="Rhea" id="RHEA:17975"/>
    </physiologicalReaction>
</comment>
<dbReference type="Proteomes" id="UP000317093">
    <property type="component" value="Chromosome"/>
</dbReference>
<protein>
    <recommendedName>
        <fullName evidence="5 15">Hypoxanthine phosphoribosyltransferase</fullName>
        <ecNumber evidence="5 15">2.4.2.8</ecNumber>
    </recommendedName>
</protein>
<evidence type="ECO:0000256" key="2">
    <source>
        <dbReference type="ARBA" id="ARBA00004496"/>
    </source>
</evidence>
<dbReference type="Gene3D" id="3.40.50.2020">
    <property type="match status" value="1"/>
</dbReference>
<accession>A0A518B909</accession>
<dbReference type="FunFam" id="3.40.50.2020:FF:000006">
    <property type="entry name" value="Hypoxanthine phosphoribosyltransferase"/>
    <property type="match status" value="1"/>
</dbReference>
<dbReference type="GO" id="GO:0032264">
    <property type="term" value="P:IMP salvage"/>
    <property type="evidence" value="ECO:0007669"/>
    <property type="project" value="UniProtKB-UniPathway"/>
</dbReference>
<evidence type="ECO:0000313" key="18">
    <source>
        <dbReference type="Proteomes" id="UP000317093"/>
    </source>
</evidence>
<dbReference type="OrthoDB" id="9802824at2"/>
<comment type="similarity">
    <text evidence="4 15">Belongs to the purine/pyrimidine phosphoribosyltransferase family.</text>
</comment>
<feature type="domain" description="Phosphoribosyltransferase" evidence="16">
    <location>
        <begin position="7"/>
        <end position="157"/>
    </location>
</feature>
<dbReference type="KEGG" id="knv:Pan216_43480"/>
<comment type="catalytic activity">
    <reaction evidence="13">
        <text>GMP + diphosphate = guanine + 5-phospho-alpha-D-ribose 1-diphosphate</text>
        <dbReference type="Rhea" id="RHEA:25424"/>
        <dbReference type="ChEBI" id="CHEBI:16235"/>
        <dbReference type="ChEBI" id="CHEBI:33019"/>
        <dbReference type="ChEBI" id="CHEBI:58017"/>
        <dbReference type="ChEBI" id="CHEBI:58115"/>
        <dbReference type="EC" id="2.4.2.8"/>
    </reaction>
    <physiologicalReaction direction="right-to-left" evidence="13">
        <dbReference type="Rhea" id="RHEA:25426"/>
    </physiologicalReaction>
</comment>
<dbReference type="GO" id="GO:0006166">
    <property type="term" value="P:purine ribonucleoside salvage"/>
    <property type="evidence" value="ECO:0007669"/>
    <property type="project" value="UniProtKB-KW"/>
</dbReference>
<dbReference type="InterPro" id="IPR000836">
    <property type="entry name" value="PRTase_dom"/>
</dbReference>
<gene>
    <name evidence="17" type="primary">hpt</name>
    <name evidence="17" type="ORF">Pan216_43480</name>
</gene>
<evidence type="ECO:0000256" key="8">
    <source>
        <dbReference type="ARBA" id="ARBA00022679"/>
    </source>
</evidence>
<evidence type="ECO:0000256" key="5">
    <source>
        <dbReference type="ARBA" id="ARBA00011895"/>
    </source>
</evidence>
<dbReference type="GO" id="GO:0052657">
    <property type="term" value="F:guanine phosphoribosyltransferase activity"/>
    <property type="evidence" value="ECO:0007669"/>
    <property type="project" value="UniProtKB-ARBA"/>
</dbReference>
<dbReference type="GO" id="GO:0005829">
    <property type="term" value="C:cytosol"/>
    <property type="evidence" value="ECO:0007669"/>
    <property type="project" value="TreeGrafter"/>
</dbReference>
<evidence type="ECO:0000259" key="16">
    <source>
        <dbReference type="Pfam" id="PF00156"/>
    </source>
</evidence>
<dbReference type="Pfam" id="PF00156">
    <property type="entry name" value="Pribosyltran"/>
    <property type="match status" value="1"/>
</dbReference>
<evidence type="ECO:0000256" key="3">
    <source>
        <dbReference type="ARBA" id="ARBA00004669"/>
    </source>
</evidence>